<evidence type="ECO:0000313" key="21">
    <source>
        <dbReference type="EMBL" id="KEI69350.1"/>
    </source>
</evidence>
<dbReference type="GO" id="GO:0006355">
    <property type="term" value="P:regulation of DNA-templated transcription"/>
    <property type="evidence" value="ECO:0007669"/>
    <property type="project" value="InterPro"/>
</dbReference>
<evidence type="ECO:0000256" key="10">
    <source>
        <dbReference type="ARBA" id="ARBA00022692"/>
    </source>
</evidence>
<dbReference type="EC" id="2.7.13.3" evidence="3"/>
<dbReference type="NCBIfam" id="NF008235">
    <property type="entry name" value="PRK11006.1"/>
    <property type="match status" value="1"/>
</dbReference>
<feature type="domain" description="Histidine kinase" evidence="19">
    <location>
        <begin position="209"/>
        <end position="429"/>
    </location>
</feature>
<dbReference type="GO" id="GO:0005886">
    <property type="term" value="C:plasma membrane"/>
    <property type="evidence" value="ECO:0007669"/>
    <property type="project" value="UniProtKB-SubCell"/>
</dbReference>
<dbReference type="SUPFAM" id="SSF55874">
    <property type="entry name" value="ATPase domain of HSP90 chaperone/DNA topoisomerase II/histidine kinase"/>
    <property type="match status" value="1"/>
</dbReference>
<dbReference type="AlphaFoldDB" id="A0A081K5C4"/>
<dbReference type="EMBL" id="JOJP01000001">
    <property type="protein sequence ID" value="KEI69350.1"/>
    <property type="molecule type" value="Genomic_DNA"/>
</dbReference>
<keyword evidence="11" id="KW-0547">Nucleotide-binding</keyword>
<keyword evidence="16 18" id="KW-0472">Membrane</keyword>
<dbReference type="Gene3D" id="3.30.565.10">
    <property type="entry name" value="Histidine kinase-like ATPase, C-terminal domain"/>
    <property type="match status" value="1"/>
</dbReference>
<keyword evidence="9" id="KW-0808">Transferase</keyword>
<proteinExistence type="predicted"/>
<dbReference type="InterPro" id="IPR036097">
    <property type="entry name" value="HisK_dim/P_sf"/>
</dbReference>
<dbReference type="InterPro" id="IPR014310">
    <property type="entry name" value="Sig_transdc_His_kinase_PhoR"/>
</dbReference>
<dbReference type="InterPro" id="IPR013767">
    <property type="entry name" value="PAS_fold"/>
</dbReference>
<dbReference type="GO" id="GO:0016036">
    <property type="term" value="P:cellular response to phosphate starvation"/>
    <property type="evidence" value="ECO:0007669"/>
    <property type="project" value="TreeGrafter"/>
</dbReference>
<reference evidence="21 22" key="1">
    <citation type="submission" date="2014-06" db="EMBL/GenBank/DDBJ databases">
        <title>Whole Genome Sequences of Three Symbiotic Endozoicomonas Bacteria.</title>
        <authorList>
            <person name="Neave M.J."/>
            <person name="Apprill A."/>
            <person name="Voolstra C.R."/>
        </authorList>
    </citation>
    <scope>NUCLEOTIDE SEQUENCE [LARGE SCALE GENOMIC DNA]</scope>
    <source>
        <strain evidence="21 22">DSM 22380</strain>
    </source>
</reference>
<dbReference type="Gene3D" id="1.10.287.130">
    <property type="match status" value="1"/>
</dbReference>
<dbReference type="PANTHER" id="PTHR45453:SF1">
    <property type="entry name" value="PHOSPHATE REGULON SENSOR PROTEIN PHOR"/>
    <property type="match status" value="1"/>
</dbReference>
<name>A0A081K5C4_9GAMM</name>
<dbReference type="PROSITE" id="PS50112">
    <property type="entry name" value="PAS"/>
    <property type="match status" value="1"/>
</dbReference>
<keyword evidence="6" id="KW-1003">Cell membrane</keyword>
<evidence type="ECO:0000256" key="7">
    <source>
        <dbReference type="ARBA" id="ARBA00022553"/>
    </source>
</evidence>
<keyword evidence="5" id="KW-0813">Transport</keyword>
<dbReference type="SUPFAM" id="SSF47384">
    <property type="entry name" value="Homodimeric domain of signal transducing histidine kinase"/>
    <property type="match status" value="1"/>
</dbReference>
<evidence type="ECO:0000256" key="1">
    <source>
        <dbReference type="ARBA" id="ARBA00000085"/>
    </source>
</evidence>
<organism evidence="21 22">
    <name type="scientific">Endozoicomonas elysicola</name>
    <dbReference type="NCBI Taxonomy" id="305900"/>
    <lineage>
        <taxon>Bacteria</taxon>
        <taxon>Pseudomonadati</taxon>
        <taxon>Pseudomonadota</taxon>
        <taxon>Gammaproteobacteria</taxon>
        <taxon>Oceanospirillales</taxon>
        <taxon>Endozoicomonadaceae</taxon>
        <taxon>Endozoicomonas</taxon>
    </lineage>
</organism>
<dbReference type="STRING" id="305900.GV64_00120"/>
<dbReference type="InterPro" id="IPR000014">
    <property type="entry name" value="PAS"/>
</dbReference>
<evidence type="ECO:0000256" key="4">
    <source>
        <dbReference type="ARBA" id="ARBA00019665"/>
    </source>
</evidence>
<dbReference type="InterPro" id="IPR003594">
    <property type="entry name" value="HATPase_dom"/>
</dbReference>
<comment type="subcellular location">
    <subcellularLocation>
        <location evidence="2">Cell membrane</location>
    </subcellularLocation>
</comment>
<protein>
    <recommendedName>
        <fullName evidence="4">Phosphate regulon sensor protein PhoR</fullName>
        <ecNumber evidence="3">2.7.13.3</ecNumber>
    </recommendedName>
</protein>
<dbReference type="SMART" id="SM00091">
    <property type="entry name" value="PAS"/>
    <property type="match status" value="1"/>
</dbReference>
<evidence type="ECO:0000256" key="13">
    <source>
        <dbReference type="ARBA" id="ARBA00022840"/>
    </source>
</evidence>
<dbReference type="Pfam" id="PF11808">
    <property type="entry name" value="PhoR"/>
    <property type="match status" value="1"/>
</dbReference>
<dbReference type="InterPro" id="IPR003661">
    <property type="entry name" value="HisK_dim/P_dom"/>
</dbReference>
<dbReference type="Gene3D" id="3.30.450.20">
    <property type="entry name" value="PAS domain"/>
    <property type="match status" value="1"/>
</dbReference>
<dbReference type="Pfam" id="PF00989">
    <property type="entry name" value="PAS"/>
    <property type="match status" value="1"/>
</dbReference>
<dbReference type="Proteomes" id="UP000027997">
    <property type="component" value="Unassembled WGS sequence"/>
</dbReference>
<evidence type="ECO:0000256" key="6">
    <source>
        <dbReference type="ARBA" id="ARBA00022475"/>
    </source>
</evidence>
<evidence type="ECO:0000259" key="19">
    <source>
        <dbReference type="PROSITE" id="PS50109"/>
    </source>
</evidence>
<dbReference type="PANTHER" id="PTHR45453">
    <property type="entry name" value="PHOSPHATE REGULON SENSOR PROTEIN PHOR"/>
    <property type="match status" value="1"/>
</dbReference>
<dbReference type="eggNOG" id="COG5002">
    <property type="taxonomic scope" value="Bacteria"/>
</dbReference>
<keyword evidence="22" id="KW-1185">Reference proteome</keyword>
<evidence type="ECO:0000256" key="3">
    <source>
        <dbReference type="ARBA" id="ARBA00012438"/>
    </source>
</evidence>
<dbReference type="CDD" id="cd00130">
    <property type="entry name" value="PAS"/>
    <property type="match status" value="1"/>
</dbReference>
<evidence type="ECO:0000256" key="16">
    <source>
        <dbReference type="ARBA" id="ARBA00023136"/>
    </source>
</evidence>
<evidence type="ECO:0000256" key="17">
    <source>
        <dbReference type="ARBA" id="ARBA00025207"/>
    </source>
</evidence>
<dbReference type="GO" id="GO:0006817">
    <property type="term" value="P:phosphate ion transport"/>
    <property type="evidence" value="ECO:0007669"/>
    <property type="project" value="UniProtKB-KW"/>
</dbReference>
<dbReference type="PROSITE" id="PS50109">
    <property type="entry name" value="HIS_KIN"/>
    <property type="match status" value="1"/>
</dbReference>
<dbReference type="PRINTS" id="PR00344">
    <property type="entry name" value="BCTRLSENSOR"/>
</dbReference>
<keyword evidence="14 18" id="KW-1133">Transmembrane helix</keyword>
<feature type="domain" description="PAS" evidence="20">
    <location>
        <begin position="86"/>
        <end position="148"/>
    </location>
</feature>
<evidence type="ECO:0000256" key="14">
    <source>
        <dbReference type="ARBA" id="ARBA00022989"/>
    </source>
</evidence>
<keyword evidence="7" id="KW-0597">Phosphoprotein</keyword>
<dbReference type="Pfam" id="PF00512">
    <property type="entry name" value="HisKA"/>
    <property type="match status" value="1"/>
</dbReference>
<evidence type="ECO:0000256" key="9">
    <source>
        <dbReference type="ARBA" id="ARBA00022679"/>
    </source>
</evidence>
<dbReference type="GO" id="GO:0004721">
    <property type="term" value="F:phosphoprotein phosphatase activity"/>
    <property type="evidence" value="ECO:0007669"/>
    <property type="project" value="InterPro"/>
</dbReference>
<dbReference type="SUPFAM" id="SSF55785">
    <property type="entry name" value="PYP-like sensor domain (PAS domain)"/>
    <property type="match status" value="1"/>
</dbReference>
<evidence type="ECO:0000259" key="20">
    <source>
        <dbReference type="PROSITE" id="PS50112"/>
    </source>
</evidence>
<keyword evidence="10 18" id="KW-0812">Transmembrane</keyword>
<comment type="caution">
    <text evidence="21">The sequence shown here is derived from an EMBL/GenBank/DDBJ whole genome shotgun (WGS) entry which is preliminary data.</text>
</comment>
<evidence type="ECO:0000256" key="15">
    <source>
        <dbReference type="ARBA" id="ARBA00023012"/>
    </source>
</evidence>
<evidence type="ECO:0000256" key="5">
    <source>
        <dbReference type="ARBA" id="ARBA00022448"/>
    </source>
</evidence>
<evidence type="ECO:0000256" key="2">
    <source>
        <dbReference type="ARBA" id="ARBA00004236"/>
    </source>
</evidence>
<sequence length="438" mass="49409">MRSWFTGRMMSVLAIGLFAGWLADQVFLGLFIATLIYLVWSHRQLHRLLGWLDQAAHKEQDPPESSGIWGEIFDGIYRIQRRHNRSKQRLANVIERIQESTAALNDGIIMADKHGCLEWWNRAAGELLGLQMPDDQGQPLTNLVRNPKFASYMEHSRGKDPIKIDSPAHENRQLQIAITVYGQGNRLLLVRDVSRLHQLETMRTDFVANVSHELRTPLTVISGYLETLTDGLEMNPDTPPVFKRALSQMQEQASRMQRLIEDLLLLSRLEATEPERLSQAVALYPLLSGIVNDAKALSGENQHQLQLECDDGSSVTGDTMELRSAFSNLVYNAVRYTPAGGKVLVKWWQDQEGGHLMVQDNGVGIDPVHIPRLTERFYRVDKSRSHVTGGTGLGLAIVKHVLLRHEARISISSHPGKGSRFICHFPLSRINQTKTINV</sequence>
<dbReference type="InterPro" id="IPR021766">
    <property type="entry name" value="PhoR_N"/>
</dbReference>
<comment type="catalytic activity">
    <reaction evidence="1">
        <text>ATP + protein L-histidine = ADP + protein N-phospho-L-histidine.</text>
        <dbReference type="EC" id="2.7.13.3"/>
    </reaction>
</comment>
<dbReference type="SMART" id="SM00387">
    <property type="entry name" value="HATPase_c"/>
    <property type="match status" value="1"/>
</dbReference>
<dbReference type="InterPro" id="IPR036890">
    <property type="entry name" value="HATPase_C_sf"/>
</dbReference>
<evidence type="ECO:0000256" key="8">
    <source>
        <dbReference type="ARBA" id="ARBA00022592"/>
    </source>
</evidence>
<dbReference type="InterPro" id="IPR005467">
    <property type="entry name" value="His_kinase_dom"/>
</dbReference>
<comment type="function">
    <text evidence="17">Member of the two-component regulatory system PhoR/PhoB involved in the phosphate regulon genes expression. PhoR may function as a membrane-associated protein kinase that phosphorylates PhoB in response to environmental signals.</text>
</comment>
<accession>A0A081K5C4</accession>
<evidence type="ECO:0000256" key="11">
    <source>
        <dbReference type="ARBA" id="ARBA00022741"/>
    </source>
</evidence>
<dbReference type="NCBIfam" id="TIGR02966">
    <property type="entry name" value="phoR_proteo"/>
    <property type="match status" value="1"/>
</dbReference>
<feature type="transmembrane region" description="Helical" evidence="18">
    <location>
        <begin position="12"/>
        <end position="40"/>
    </location>
</feature>
<dbReference type="GO" id="GO:0000155">
    <property type="term" value="F:phosphorelay sensor kinase activity"/>
    <property type="evidence" value="ECO:0007669"/>
    <property type="project" value="InterPro"/>
</dbReference>
<keyword evidence="12 21" id="KW-0418">Kinase</keyword>
<dbReference type="FunFam" id="3.30.565.10:FF:000032">
    <property type="entry name" value="Phosphate regulon sensor histidine kinase PhoR"/>
    <property type="match status" value="1"/>
</dbReference>
<keyword evidence="15" id="KW-0902">Two-component regulatory system</keyword>
<dbReference type="InterPro" id="IPR035965">
    <property type="entry name" value="PAS-like_dom_sf"/>
</dbReference>
<dbReference type="CDD" id="cd00082">
    <property type="entry name" value="HisKA"/>
    <property type="match status" value="1"/>
</dbReference>
<dbReference type="InterPro" id="IPR004358">
    <property type="entry name" value="Sig_transdc_His_kin-like_C"/>
</dbReference>
<evidence type="ECO:0000313" key="22">
    <source>
        <dbReference type="Proteomes" id="UP000027997"/>
    </source>
</evidence>
<dbReference type="SMART" id="SM00388">
    <property type="entry name" value="HisKA"/>
    <property type="match status" value="1"/>
</dbReference>
<keyword evidence="13" id="KW-0067">ATP-binding</keyword>
<dbReference type="Pfam" id="PF02518">
    <property type="entry name" value="HATPase_c"/>
    <property type="match status" value="1"/>
</dbReference>
<dbReference type="InterPro" id="IPR050351">
    <property type="entry name" value="BphY/WalK/GraS-like"/>
</dbReference>
<evidence type="ECO:0000256" key="12">
    <source>
        <dbReference type="ARBA" id="ARBA00022777"/>
    </source>
</evidence>
<keyword evidence="8" id="KW-0592">Phosphate transport</keyword>
<dbReference type="GO" id="GO:0005524">
    <property type="term" value="F:ATP binding"/>
    <property type="evidence" value="ECO:0007669"/>
    <property type="project" value="UniProtKB-KW"/>
</dbReference>
<dbReference type="FunFam" id="1.10.287.130:FF:000001">
    <property type="entry name" value="Two-component sensor histidine kinase"/>
    <property type="match status" value="1"/>
</dbReference>
<evidence type="ECO:0000256" key="18">
    <source>
        <dbReference type="SAM" id="Phobius"/>
    </source>
</evidence>
<gene>
    <name evidence="21" type="ORF">GV64_00120</name>
</gene>